<accession>A0ACA9UIF7</accession>
<protein>
    <submittedName>
        <fullName evidence="1">Uncharacterized protein</fullName>
    </submittedName>
</protein>
<proteinExistence type="predicted"/>
<sequence length="435" mass="47343">MKTFGPRLGPYAAFPLIIIAAISNCCVASFDPNLLGNLNVVPKYSESLNLALVNAGQVVTGPFAGPILDRWGRRAGMIAGSVFLLIATALQTTAKTEAQLAVGRFFVGICLGIVLAGAPVWVAELAPPTRRGVYLGLLISSLLFMGVLVGLTVLWTYNLDSDWAWRPGFVVEGAFAVISIVLILFADESPRWLVSQGRNEEAQSNLERFSIAVLTQIFYQVTGSNTLLSYFPIIIFSAGITDTRMLIIINMCIFGGTFFLTPIGGYLSERVGRRILFLAGTAAMTAALAVLAILGYYGEGGDRVYGICSIAMVVVFQFASSLSWMLLSFSYPLEILKFSQRAKGMAIAQSIGYAFGFLNLYTIPIAIERIGWRYYAANAGWNAAILIIIYFWFKETKGRTLEEIDGVFEKDVDVTGELVVPKKITDCLEKKPSGS</sequence>
<dbReference type="EMBL" id="CADEHS020000518">
    <property type="protein sequence ID" value="CAG9953154.1"/>
    <property type="molecule type" value="Genomic_DNA"/>
</dbReference>
<evidence type="ECO:0000313" key="1">
    <source>
        <dbReference type="EMBL" id="CAG9953154.1"/>
    </source>
</evidence>
<organism evidence="1 2">
    <name type="scientific">Clonostachys rosea f. rosea IK726</name>
    <dbReference type="NCBI Taxonomy" id="1349383"/>
    <lineage>
        <taxon>Eukaryota</taxon>
        <taxon>Fungi</taxon>
        <taxon>Dikarya</taxon>
        <taxon>Ascomycota</taxon>
        <taxon>Pezizomycotina</taxon>
        <taxon>Sordariomycetes</taxon>
        <taxon>Hypocreomycetidae</taxon>
        <taxon>Hypocreales</taxon>
        <taxon>Bionectriaceae</taxon>
        <taxon>Clonostachys</taxon>
    </lineage>
</organism>
<dbReference type="Proteomes" id="UP000836387">
    <property type="component" value="Unassembled WGS sequence"/>
</dbReference>
<reference evidence="1" key="2">
    <citation type="submission" date="2021-10" db="EMBL/GenBank/DDBJ databases">
        <authorList>
            <person name="Piombo E."/>
        </authorList>
    </citation>
    <scope>NUCLEOTIDE SEQUENCE</scope>
</reference>
<gene>
    <name evidence="1" type="ORF">CRV2_00014314</name>
</gene>
<evidence type="ECO:0000313" key="2">
    <source>
        <dbReference type="Proteomes" id="UP000836387"/>
    </source>
</evidence>
<reference evidence="1" key="1">
    <citation type="submission" date="2020-04" db="EMBL/GenBank/DDBJ databases">
        <authorList>
            <person name="Broberg M."/>
        </authorList>
    </citation>
    <scope>NUCLEOTIDE SEQUENCE</scope>
</reference>
<name>A0ACA9UIF7_BIOOC</name>
<keyword evidence="2" id="KW-1185">Reference proteome</keyword>
<comment type="caution">
    <text evidence="1">The sequence shown here is derived from an EMBL/GenBank/DDBJ whole genome shotgun (WGS) entry which is preliminary data.</text>
</comment>